<dbReference type="AlphaFoldDB" id="A0A6A5URY1"/>
<accession>A0A6A5URY1</accession>
<reference evidence="1" key="1">
    <citation type="journal article" date="2020" name="Stud. Mycol.">
        <title>101 Dothideomycetes genomes: a test case for predicting lifestyles and emergence of pathogens.</title>
        <authorList>
            <person name="Haridas S."/>
            <person name="Albert R."/>
            <person name="Binder M."/>
            <person name="Bloem J."/>
            <person name="Labutti K."/>
            <person name="Salamov A."/>
            <person name="Andreopoulos B."/>
            <person name="Baker S."/>
            <person name="Barry K."/>
            <person name="Bills G."/>
            <person name="Bluhm B."/>
            <person name="Cannon C."/>
            <person name="Castanera R."/>
            <person name="Culley D."/>
            <person name="Daum C."/>
            <person name="Ezra D."/>
            <person name="Gonzalez J."/>
            <person name="Henrissat B."/>
            <person name="Kuo A."/>
            <person name="Liang C."/>
            <person name="Lipzen A."/>
            <person name="Lutzoni F."/>
            <person name="Magnuson J."/>
            <person name="Mondo S."/>
            <person name="Nolan M."/>
            <person name="Ohm R."/>
            <person name="Pangilinan J."/>
            <person name="Park H.-J."/>
            <person name="Ramirez L."/>
            <person name="Alfaro M."/>
            <person name="Sun H."/>
            <person name="Tritt A."/>
            <person name="Yoshinaga Y."/>
            <person name="Zwiers L.-H."/>
            <person name="Turgeon B."/>
            <person name="Goodwin S."/>
            <person name="Spatafora J."/>
            <person name="Crous P."/>
            <person name="Grigoriev I."/>
        </authorList>
    </citation>
    <scope>NUCLEOTIDE SEQUENCE</scope>
    <source>
        <strain evidence="1">CBS 107.79</strain>
    </source>
</reference>
<dbReference type="EMBL" id="ML976729">
    <property type="protein sequence ID" value="KAF1967645.1"/>
    <property type="molecule type" value="Genomic_DNA"/>
</dbReference>
<dbReference type="Proteomes" id="UP000800036">
    <property type="component" value="Unassembled WGS sequence"/>
</dbReference>
<dbReference type="OrthoDB" id="3789582at2759"/>
<name>A0A6A5URY1_9PLEO</name>
<protein>
    <recommendedName>
        <fullName evidence="3">BTB domain-containing protein</fullName>
    </recommendedName>
</protein>
<keyword evidence="2" id="KW-1185">Reference proteome</keyword>
<evidence type="ECO:0000313" key="1">
    <source>
        <dbReference type="EMBL" id="KAF1967645.1"/>
    </source>
</evidence>
<proteinExistence type="predicted"/>
<sequence length="417" mass="47052">MPLSICSACHYAQQNTGFDFLEVRLLQANPASPDGYGTSPKRRRKLWAAPEAPSSNLQNFHILKTHRSPSSYHTVVMLHLRQYEIDRNGDAQILIEDHVFRVSSSVLSNLSPMFAQAFGRQPGKTYMFKLYEDPVAFYPLLQVAHGIFVPQINVSMEILAKLADVIQRYNISPQSRVYGLVQTCFTIRTVKPHVVDLLSGDLQRLLCVAKALGPSELQRALLSLFQYVGNYDEGVRNGDQYSALLLAWIMKQISSTRAKVATRLVECAQHVSANTSYGRGDLELLQKLWGRAIWMLISNPSLDEVTRSLEKFEIPQIWRPYVQVQKLLDVITTSMQEAVQSIQRWLQDCTIPGSRQWQPSRGFAENAHGMEDFGQLDLQEGVGYCSMATSPSMTEFQDFDKVSQPVSPIRSSTCKTI</sequence>
<evidence type="ECO:0000313" key="2">
    <source>
        <dbReference type="Proteomes" id="UP000800036"/>
    </source>
</evidence>
<organism evidence="1 2">
    <name type="scientific">Bimuria novae-zelandiae CBS 107.79</name>
    <dbReference type="NCBI Taxonomy" id="1447943"/>
    <lineage>
        <taxon>Eukaryota</taxon>
        <taxon>Fungi</taxon>
        <taxon>Dikarya</taxon>
        <taxon>Ascomycota</taxon>
        <taxon>Pezizomycotina</taxon>
        <taxon>Dothideomycetes</taxon>
        <taxon>Pleosporomycetidae</taxon>
        <taxon>Pleosporales</taxon>
        <taxon>Massarineae</taxon>
        <taxon>Didymosphaeriaceae</taxon>
        <taxon>Bimuria</taxon>
    </lineage>
</organism>
<gene>
    <name evidence="1" type="ORF">BU23DRAFT_658447</name>
</gene>
<evidence type="ECO:0008006" key="3">
    <source>
        <dbReference type="Google" id="ProtNLM"/>
    </source>
</evidence>